<comment type="subunit">
    <text evidence="8">Monomer.</text>
</comment>
<dbReference type="SUPFAM" id="SSF53178">
    <property type="entry name" value="Peptidyl-tRNA hydrolase-like"/>
    <property type="match status" value="1"/>
</dbReference>
<dbReference type="PANTHER" id="PTHR17224:SF1">
    <property type="entry name" value="PEPTIDYL-TRNA HYDROLASE"/>
    <property type="match status" value="1"/>
</dbReference>
<dbReference type="InterPro" id="IPR036416">
    <property type="entry name" value="Pept_tRNA_hydro_sf"/>
</dbReference>
<dbReference type="CDD" id="cd00462">
    <property type="entry name" value="PTH"/>
    <property type="match status" value="1"/>
</dbReference>
<dbReference type="GO" id="GO:0004045">
    <property type="term" value="F:peptidyl-tRNA hydrolase activity"/>
    <property type="evidence" value="ECO:0007669"/>
    <property type="project" value="UniProtKB-UniRule"/>
</dbReference>
<comment type="caution">
    <text evidence="11">The sequence shown here is derived from an EMBL/GenBank/DDBJ whole genome shotgun (WGS) entry which is preliminary data.</text>
</comment>
<dbReference type="AlphaFoldDB" id="A0A923SMC9"/>
<comment type="similarity">
    <text evidence="5 8 10">Belongs to the PTH family.</text>
</comment>
<evidence type="ECO:0000313" key="11">
    <source>
        <dbReference type="EMBL" id="MBC6000188.1"/>
    </source>
</evidence>
<evidence type="ECO:0000256" key="6">
    <source>
        <dbReference type="ARBA" id="ARBA00048707"/>
    </source>
</evidence>
<feature type="binding site" evidence="8">
    <location>
        <position position="64"/>
    </location>
    <ligand>
        <name>tRNA</name>
        <dbReference type="ChEBI" id="CHEBI:17843"/>
    </ligand>
</feature>
<sequence>MFVIVGLGNPGKKYEKTRHNMGFLAIDKLAEKHDIKVNKLKHKALTGDGFIFGQKALLVKPQTYMNLSGESVREIVSYYDIDLEDLIVIYDDFDLEIGTIRIRKKGSAGSHNGMKSIIGQIQSKDFPRIRIGIGKSGGGAEWKDFVLGKTSKQDEKLIEDAVDRAADAVGCILEKGIDKAMNEYNVKPRLSGREDRDKTRND</sequence>
<keyword evidence="2 8" id="KW-0820">tRNA-binding</keyword>
<comment type="function">
    <text evidence="8">Hydrolyzes ribosome-free peptidyl-tRNAs (with 1 or more amino acids incorporated), which drop off the ribosome during protein synthesis, or as a result of ribosome stalling.</text>
</comment>
<feature type="site" description="Discriminates between blocked and unblocked aminoacyl-tRNA" evidence="8">
    <location>
        <position position="9"/>
    </location>
</feature>
<dbReference type="EC" id="3.1.1.29" evidence="1 8"/>
<dbReference type="FunFam" id="3.40.50.1470:FF:000001">
    <property type="entry name" value="Peptidyl-tRNA hydrolase"/>
    <property type="match status" value="1"/>
</dbReference>
<evidence type="ECO:0000313" key="12">
    <source>
        <dbReference type="Proteomes" id="UP000644115"/>
    </source>
</evidence>
<evidence type="ECO:0000256" key="7">
    <source>
        <dbReference type="ARBA" id="ARBA00050038"/>
    </source>
</evidence>
<keyword evidence="4 8" id="KW-0694">RNA-binding</keyword>
<dbReference type="GO" id="GO:0006515">
    <property type="term" value="P:protein quality control for misfolded or incompletely synthesized proteins"/>
    <property type="evidence" value="ECO:0007669"/>
    <property type="project" value="UniProtKB-UniRule"/>
</dbReference>
<evidence type="ECO:0000256" key="8">
    <source>
        <dbReference type="HAMAP-Rule" id="MF_00083"/>
    </source>
</evidence>
<comment type="subcellular location">
    <subcellularLocation>
        <location evidence="8">Cytoplasm</location>
    </subcellularLocation>
</comment>
<feature type="active site" description="Proton acceptor" evidence="8">
    <location>
        <position position="19"/>
    </location>
</feature>
<name>A0A923SMC9_9FIRM</name>
<dbReference type="PANTHER" id="PTHR17224">
    <property type="entry name" value="PEPTIDYL-TRNA HYDROLASE"/>
    <property type="match status" value="1"/>
</dbReference>
<feature type="site" description="Stabilizes the basic form of H active site to accept a proton" evidence="8">
    <location>
        <position position="91"/>
    </location>
</feature>
<dbReference type="NCBIfam" id="TIGR00447">
    <property type="entry name" value="pth"/>
    <property type="match status" value="1"/>
</dbReference>
<evidence type="ECO:0000256" key="3">
    <source>
        <dbReference type="ARBA" id="ARBA00022801"/>
    </source>
</evidence>
<dbReference type="RefSeq" id="WP_249287508.1">
    <property type="nucleotide sequence ID" value="NZ_JACRWC010000109.1"/>
</dbReference>
<dbReference type="InterPro" id="IPR001328">
    <property type="entry name" value="Pept_tRNA_hydro"/>
</dbReference>
<feature type="binding site" evidence="8">
    <location>
        <position position="66"/>
    </location>
    <ligand>
        <name>tRNA</name>
        <dbReference type="ChEBI" id="CHEBI:17843"/>
    </ligand>
</feature>
<evidence type="ECO:0000256" key="5">
    <source>
        <dbReference type="ARBA" id="ARBA00038063"/>
    </source>
</evidence>
<keyword evidence="8" id="KW-0963">Cytoplasm</keyword>
<dbReference type="Gene3D" id="3.40.50.1470">
    <property type="entry name" value="Peptidyl-tRNA hydrolase"/>
    <property type="match status" value="1"/>
</dbReference>
<dbReference type="GO" id="GO:0072344">
    <property type="term" value="P:rescue of stalled ribosome"/>
    <property type="evidence" value="ECO:0007669"/>
    <property type="project" value="UniProtKB-UniRule"/>
</dbReference>
<evidence type="ECO:0000256" key="10">
    <source>
        <dbReference type="RuleBase" id="RU004320"/>
    </source>
</evidence>
<reference evidence="11" key="1">
    <citation type="submission" date="2020-08" db="EMBL/GenBank/DDBJ databases">
        <authorList>
            <person name="Liu C."/>
            <person name="Sun Q."/>
        </authorList>
    </citation>
    <scope>NUCLEOTIDE SEQUENCE</scope>
    <source>
        <strain evidence="11">BX16</strain>
    </source>
</reference>
<organism evidence="11 12">
    <name type="scientific">Lentihominibacter faecis</name>
    <dbReference type="NCBI Taxonomy" id="2764712"/>
    <lineage>
        <taxon>Bacteria</taxon>
        <taxon>Bacillati</taxon>
        <taxon>Bacillota</taxon>
        <taxon>Clostridia</taxon>
        <taxon>Peptostreptococcales</taxon>
        <taxon>Anaerovoracaceae</taxon>
        <taxon>Lentihominibacter</taxon>
    </lineage>
</organism>
<protein>
    <recommendedName>
        <fullName evidence="7 8">Peptidyl-tRNA hydrolase</fullName>
        <shortName evidence="8">Pth</shortName>
        <ecNumber evidence="1 8">3.1.1.29</ecNumber>
    </recommendedName>
</protein>
<gene>
    <name evidence="8" type="primary">pth</name>
    <name evidence="11" type="ORF">H8876_09270</name>
</gene>
<accession>A0A923SMC9</accession>
<evidence type="ECO:0000256" key="9">
    <source>
        <dbReference type="RuleBase" id="RU000673"/>
    </source>
</evidence>
<comment type="catalytic activity">
    <reaction evidence="6 8 9">
        <text>an N-acyl-L-alpha-aminoacyl-tRNA + H2O = an N-acyl-L-amino acid + a tRNA + H(+)</text>
        <dbReference type="Rhea" id="RHEA:54448"/>
        <dbReference type="Rhea" id="RHEA-COMP:10123"/>
        <dbReference type="Rhea" id="RHEA-COMP:13883"/>
        <dbReference type="ChEBI" id="CHEBI:15377"/>
        <dbReference type="ChEBI" id="CHEBI:15378"/>
        <dbReference type="ChEBI" id="CHEBI:59874"/>
        <dbReference type="ChEBI" id="CHEBI:78442"/>
        <dbReference type="ChEBI" id="CHEBI:138191"/>
        <dbReference type="EC" id="3.1.1.29"/>
    </reaction>
</comment>
<evidence type="ECO:0000256" key="1">
    <source>
        <dbReference type="ARBA" id="ARBA00013260"/>
    </source>
</evidence>
<keyword evidence="12" id="KW-1185">Reference proteome</keyword>
<evidence type="ECO:0000256" key="2">
    <source>
        <dbReference type="ARBA" id="ARBA00022555"/>
    </source>
</evidence>
<dbReference type="GO" id="GO:0000049">
    <property type="term" value="F:tRNA binding"/>
    <property type="evidence" value="ECO:0007669"/>
    <property type="project" value="UniProtKB-UniRule"/>
</dbReference>
<dbReference type="InterPro" id="IPR018171">
    <property type="entry name" value="Pept_tRNA_hydro_CS"/>
</dbReference>
<proteinExistence type="inferred from homology"/>
<dbReference type="HAMAP" id="MF_00083">
    <property type="entry name" value="Pept_tRNA_hydro_bact"/>
    <property type="match status" value="1"/>
</dbReference>
<feature type="binding site" evidence="8">
    <location>
        <position position="112"/>
    </location>
    <ligand>
        <name>tRNA</name>
        <dbReference type="ChEBI" id="CHEBI:17843"/>
    </ligand>
</feature>
<comment type="function">
    <text evidence="8">Catalyzes the release of premature peptidyl moieties from peptidyl-tRNA molecules trapped in stalled 50S ribosomal subunits, and thus maintains levels of free tRNAs and 50S ribosomes.</text>
</comment>
<feature type="binding site" evidence="8">
    <location>
        <position position="14"/>
    </location>
    <ligand>
        <name>tRNA</name>
        <dbReference type="ChEBI" id="CHEBI:17843"/>
    </ligand>
</feature>
<keyword evidence="3 8" id="KW-0378">Hydrolase</keyword>
<dbReference type="EMBL" id="JACRWC010000109">
    <property type="protein sequence ID" value="MBC6000188.1"/>
    <property type="molecule type" value="Genomic_DNA"/>
</dbReference>
<dbReference type="Pfam" id="PF01195">
    <property type="entry name" value="Pept_tRNA_hydro"/>
    <property type="match status" value="1"/>
</dbReference>
<evidence type="ECO:0000256" key="4">
    <source>
        <dbReference type="ARBA" id="ARBA00022884"/>
    </source>
</evidence>
<dbReference type="Proteomes" id="UP000644115">
    <property type="component" value="Unassembled WGS sequence"/>
</dbReference>
<dbReference type="GO" id="GO:0005737">
    <property type="term" value="C:cytoplasm"/>
    <property type="evidence" value="ECO:0007669"/>
    <property type="project" value="UniProtKB-SubCell"/>
</dbReference>
<dbReference type="PROSITE" id="PS01196">
    <property type="entry name" value="PEPT_TRNA_HYDROL_2"/>
    <property type="match status" value="1"/>
</dbReference>
<dbReference type="PROSITE" id="PS01195">
    <property type="entry name" value="PEPT_TRNA_HYDROL_1"/>
    <property type="match status" value="1"/>
</dbReference>